<organism evidence="2 3">
    <name type="scientific">Paratrimastix pyriformis</name>
    <dbReference type="NCBI Taxonomy" id="342808"/>
    <lineage>
        <taxon>Eukaryota</taxon>
        <taxon>Metamonada</taxon>
        <taxon>Preaxostyla</taxon>
        <taxon>Paratrimastigidae</taxon>
        <taxon>Paratrimastix</taxon>
    </lineage>
</organism>
<feature type="region of interest" description="Disordered" evidence="1">
    <location>
        <begin position="32"/>
        <end position="79"/>
    </location>
</feature>
<accession>A0ABQ8UMK1</accession>
<name>A0ABQ8UMK1_9EUKA</name>
<evidence type="ECO:0000313" key="2">
    <source>
        <dbReference type="EMBL" id="KAJ4460407.1"/>
    </source>
</evidence>
<evidence type="ECO:0000256" key="1">
    <source>
        <dbReference type="SAM" id="MobiDB-lite"/>
    </source>
</evidence>
<protein>
    <submittedName>
        <fullName evidence="2">Uncharacterized protein</fullName>
    </submittedName>
</protein>
<reference evidence="2" key="1">
    <citation type="journal article" date="2022" name="bioRxiv">
        <title>Genomics of Preaxostyla Flagellates Illuminates Evolutionary Transitions and the Path Towards Mitochondrial Loss.</title>
        <authorList>
            <person name="Novak L.V.F."/>
            <person name="Treitli S.C."/>
            <person name="Pyrih J."/>
            <person name="Halakuc P."/>
            <person name="Pipaliya S.V."/>
            <person name="Vacek V."/>
            <person name="Brzon O."/>
            <person name="Soukal P."/>
            <person name="Eme L."/>
            <person name="Dacks J.B."/>
            <person name="Karnkowska A."/>
            <person name="Elias M."/>
            <person name="Hampl V."/>
        </authorList>
    </citation>
    <scope>NUCLEOTIDE SEQUENCE</scope>
    <source>
        <strain evidence="2">RCP-MX</strain>
    </source>
</reference>
<keyword evidence="3" id="KW-1185">Reference proteome</keyword>
<proteinExistence type="predicted"/>
<evidence type="ECO:0000313" key="3">
    <source>
        <dbReference type="Proteomes" id="UP001141327"/>
    </source>
</evidence>
<comment type="caution">
    <text evidence="2">The sequence shown here is derived from an EMBL/GenBank/DDBJ whole genome shotgun (WGS) entry which is preliminary data.</text>
</comment>
<gene>
    <name evidence="2" type="ORF">PAPYR_3437</name>
</gene>
<dbReference type="EMBL" id="JAPMOS010000013">
    <property type="protein sequence ID" value="KAJ4460407.1"/>
    <property type="molecule type" value="Genomic_DNA"/>
</dbReference>
<sequence length="79" mass="8934">MKITGLSAEGERIIVRDGRKIRLFYHERCFSGTADPRTQQHSSYHEGKFTNINPEAPRVKGQGKWSVSSYGYQAAPPHT</sequence>
<dbReference type="Proteomes" id="UP001141327">
    <property type="component" value="Unassembled WGS sequence"/>
</dbReference>